<keyword evidence="4" id="KW-0964">Secreted</keyword>
<evidence type="ECO:0000256" key="8">
    <source>
        <dbReference type="PROSITE-ProRule" id="PRU10052"/>
    </source>
</evidence>
<dbReference type="Pfam" id="PF00295">
    <property type="entry name" value="Glyco_hydro_28"/>
    <property type="match status" value="1"/>
</dbReference>
<evidence type="ECO:0000256" key="3">
    <source>
        <dbReference type="ARBA" id="ARBA00022512"/>
    </source>
</evidence>
<reference evidence="10 11" key="1">
    <citation type="journal article" date="2021" name="Comput. Struct. Biotechnol. J.">
        <title>De novo genome assembly of the potent medicinal plant Rehmannia glutinosa using nanopore technology.</title>
        <authorList>
            <person name="Ma L."/>
            <person name="Dong C."/>
            <person name="Song C."/>
            <person name="Wang X."/>
            <person name="Zheng X."/>
            <person name="Niu Y."/>
            <person name="Chen S."/>
            <person name="Feng W."/>
        </authorList>
    </citation>
    <scope>NUCLEOTIDE SEQUENCE [LARGE SCALE GENOMIC DNA]</scope>
    <source>
        <strain evidence="10">DH-2019</strain>
    </source>
</reference>
<keyword evidence="5 9" id="KW-0378">Hydrolase</keyword>
<evidence type="ECO:0000256" key="6">
    <source>
        <dbReference type="ARBA" id="ARBA00023295"/>
    </source>
</evidence>
<dbReference type="Gene3D" id="2.160.20.10">
    <property type="entry name" value="Single-stranded right-handed beta-helix, Pectin lyase-like"/>
    <property type="match status" value="1"/>
</dbReference>
<dbReference type="InterPro" id="IPR012334">
    <property type="entry name" value="Pectin_lyas_fold"/>
</dbReference>
<dbReference type="EMBL" id="JABTTQ020003000">
    <property type="protein sequence ID" value="KAK6120814.1"/>
    <property type="molecule type" value="Genomic_DNA"/>
</dbReference>
<dbReference type="SUPFAM" id="SSF51126">
    <property type="entry name" value="Pectin lyase-like"/>
    <property type="match status" value="1"/>
</dbReference>
<dbReference type="PROSITE" id="PS00502">
    <property type="entry name" value="POLYGALACTURONASE"/>
    <property type="match status" value="1"/>
</dbReference>
<proteinExistence type="inferred from homology"/>
<evidence type="ECO:0000313" key="10">
    <source>
        <dbReference type="EMBL" id="KAK6120814.1"/>
    </source>
</evidence>
<keyword evidence="11" id="KW-1185">Reference proteome</keyword>
<dbReference type="InterPro" id="IPR011050">
    <property type="entry name" value="Pectin_lyase_fold/virulence"/>
</dbReference>
<comment type="similarity">
    <text evidence="2 9">Belongs to the glycosyl hydrolase 28 family.</text>
</comment>
<keyword evidence="3" id="KW-0134">Cell wall</keyword>
<organism evidence="10 11">
    <name type="scientific">Rehmannia glutinosa</name>
    <name type="common">Chinese foxglove</name>
    <dbReference type="NCBI Taxonomy" id="99300"/>
    <lineage>
        <taxon>Eukaryota</taxon>
        <taxon>Viridiplantae</taxon>
        <taxon>Streptophyta</taxon>
        <taxon>Embryophyta</taxon>
        <taxon>Tracheophyta</taxon>
        <taxon>Spermatophyta</taxon>
        <taxon>Magnoliopsida</taxon>
        <taxon>eudicotyledons</taxon>
        <taxon>Gunneridae</taxon>
        <taxon>Pentapetalae</taxon>
        <taxon>asterids</taxon>
        <taxon>lamiids</taxon>
        <taxon>Lamiales</taxon>
        <taxon>Orobanchaceae</taxon>
        <taxon>Rehmannieae</taxon>
        <taxon>Rehmannia</taxon>
    </lineage>
</organism>
<evidence type="ECO:0008006" key="12">
    <source>
        <dbReference type="Google" id="ProtNLM"/>
    </source>
</evidence>
<evidence type="ECO:0000256" key="9">
    <source>
        <dbReference type="RuleBase" id="RU361169"/>
    </source>
</evidence>
<evidence type="ECO:0000313" key="11">
    <source>
        <dbReference type="Proteomes" id="UP001318860"/>
    </source>
</evidence>
<sequence>MSFALFPLHPLPWKSKEFLALWKSNWKASQWKSRSHHVRSETRTGMLIHGERKHKNSSQLCGPLLNVVPLFVLPLHMDQHISSWGRTFRFPTCACAYRSQGDVVVLINVDDFGAIADGKSDNFQAFKKAWDKACNSLESAKIVVPKGNIYFVKHINFTGPCHSAISMEIQGTIKSFPQMYDIPRRLWIKFEDVRNIDVFGGGTIDGNGEVWWKNSCRVKKTKALTFKNCTNMRVSSLKVVNAQQMQVNFQDCNGVEASKLLVVAPEESPNTDGIHVTRTSNINILDSVIKTGDDCVSIVNGSRNVEVRNIVCGPGHGISIGSLGEDNTENYVSDIFVKGVKLTGTTNGVRIKTWQGGRGIARNIVFEDIEMRSVSNPIVINQNYCDKNKKCQKQKSGVQVENVIYRNIRGTSASKVAINFNCSDSVPCRNVVVENVKLSAQSKGDKVEAFCSHLAMQTVKLNSNPTCSMQKN</sequence>
<comment type="caution">
    <text evidence="10">The sequence shown here is derived from an EMBL/GenBank/DDBJ whole genome shotgun (WGS) entry which is preliminary data.</text>
</comment>
<keyword evidence="7" id="KW-0961">Cell wall biogenesis/degradation</keyword>
<evidence type="ECO:0000256" key="4">
    <source>
        <dbReference type="ARBA" id="ARBA00022525"/>
    </source>
</evidence>
<gene>
    <name evidence="10" type="ORF">DH2020_045442</name>
</gene>
<evidence type="ECO:0000256" key="2">
    <source>
        <dbReference type="ARBA" id="ARBA00008834"/>
    </source>
</evidence>
<keyword evidence="6 9" id="KW-0326">Glycosidase</keyword>
<evidence type="ECO:0000256" key="7">
    <source>
        <dbReference type="ARBA" id="ARBA00023316"/>
    </source>
</evidence>
<dbReference type="InterPro" id="IPR000743">
    <property type="entry name" value="Glyco_hydro_28"/>
</dbReference>
<dbReference type="Proteomes" id="UP001318860">
    <property type="component" value="Unassembled WGS sequence"/>
</dbReference>
<dbReference type="PANTHER" id="PTHR31375">
    <property type="match status" value="1"/>
</dbReference>
<feature type="active site" evidence="8">
    <location>
        <position position="316"/>
    </location>
</feature>
<dbReference type="InterPro" id="IPR006626">
    <property type="entry name" value="PbH1"/>
</dbReference>
<evidence type="ECO:0000256" key="5">
    <source>
        <dbReference type="ARBA" id="ARBA00022801"/>
    </source>
</evidence>
<protein>
    <recommendedName>
        <fullName evidence="12">Polygalacturonase</fullName>
    </recommendedName>
</protein>
<evidence type="ECO:0000256" key="1">
    <source>
        <dbReference type="ARBA" id="ARBA00004191"/>
    </source>
</evidence>
<comment type="subcellular location">
    <subcellularLocation>
        <location evidence="1">Secreted</location>
        <location evidence="1">Cell wall</location>
    </subcellularLocation>
</comment>
<name>A0ABR0UE55_REHGL</name>
<accession>A0ABR0UE55</accession>
<dbReference type="SMART" id="SM00710">
    <property type="entry name" value="PbH1"/>
    <property type="match status" value="4"/>
</dbReference>